<name>X1PPK6_9ZZZZ</name>
<comment type="caution">
    <text evidence="8">The sequence shown here is derived from an EMBL/GenBank/DDBJ whole genome shotgun (WGS) entry which is preliminary data.</text>
</comment>
<keyword evidence="4" id="KW-0378">Hydrolase</keyword>
<evidence type="ECO:0000256" key="1">
    <source>
        <dbReference type="ARBA" id="ARBA00001947"/>
    </source>
</evidence>
<sequence>GAKVPAGAFGAANVVRQIVGLRYSRKDEREADLAGLDYMVVAGYNPYGTIESMQMLERENAVRPVEFFSTHPDPQNRIAYLEARIQTRYGTFGGLRIGREDYRRFVLEPLAKLKDSKKPD</sequence>
<dbReference type="GO" id="GO:0016020">
    <property type="term" value="C:membrane"/>
    <property type="evidence" value="ECO:0007669"/>
    <property type="project" value="TreeGrafter"/>
</dbReference>
<evidence type="ECO:0000256" key="3">
    <source>
        <dbReference type="ARBA" id="ARBA00022723"/>
    </source>
</evidence>
<dbReference type="Pfam" id="PF01435">
    <property type="entry name" value="Peptidase_M48"/>
    <property type="match status" value="1"/>
</dbReference>
<keyword evidence="3" id="KW-0479">Metal-binding</keyword>
<keyword evidence="2" id="KW-0645">Protease</keyword>
<dbReference type="GO" id="GO:0004222">
    <property type="term" value="F:metalloendopeptidase activity"/>
    <property type="evidence" value="ECO:0007669"/>
    <property type="project" value="InterPro"/>
</dbReference>
<feature type="domain" description="Peptidase M48" evidence="7">
    <location>
        <begin position="9"/>
        <end position="84"/>
    </location>
</feature>
<dbReference type="AlphaFoldDB" id="X1PPK6"/>
<accession>X1PPK6</accession>
<proteinExistence type="predicted"/>
<evidence type="ECO:0000256" key="5">
    <source>
        <dbReference type="ARBA" id="ARBA00022833"/>
    </source>
</evidence>
<dbReference type="EMBL" id="BARV01023804">
    <property type="protein sequence ID" value="GAI40955.1"/>
    <property type="molecule type" value="Genomic_DNA"/>
</dbReference>
<reference evidence="8" key="1">
    <citation type="journal article" date="2014" name="Front. Microbiol.">
        <title>High frequency of phylogenetically diverse reductive dehalogenase-homologous genes in deep subseafloor sedimentary metagenomes.</title>
        <authorList>
            <person name="Kawai M."/>
            <person name="Futagami T."/>
            <person name="Toyoda A."/>
            <person name="Takaki Y."/>
            <person name="Nishi S."/>
            <person name="Hori S."/>
            <person name="Arai W."/>
            <person name="Tsubouchi T."/>
            <person name="Morono Y."/>
            <person name="Uchiyama I."/>
            <person name="Ito T."/>
            <person name="Fujiyama A."/>
            <person name="Inagaki F."/>
            <person name="Takami H."/>
        </authorList>
    </citation>
    <scope>NUCLEOTIDE SEQUENCE</scope>
    <source>
        <strain evidence="8">Expedition CK06-06</strain>
    </source>
</reference>
<dbReference type="GO" id="GO:0046872">
    <property type="term" value="F:metal ion binding"/>
    <property type="evidence" value="ECO:0007669"/>
    <property type="project" value="UniProtKB-KW"/>
</dbReference>
<evidence type="ECO:0000256" key="6">
    <source>
        <dbReference type="ARBA" id="ARBA00023049"/>
    </source>
</evidence>
<organism evidence="8">
    <name type="scientific">marine sediment metagenome</name>
    <dbReference type="NCBI Taxonomy" id="412755"/>
    <lineage>
        <taxon>unclassified sequences</taxon>
        <taxon>metagenomes</taxon>
        <taxon>ecological metagenomes</taxon>
    </lineage>
</organism>
<keyword evidence="6" id="KW-0482">Metalloprotease</keyword>
<evidence type="ECO:0000256" key="4">
    <source>
        <dbReference type="ARBA" id="ARBA00022801"/>
    </source>
</evidence>
<dbReference type="GO" id="GO:0051603">
    <property type="term" value="P:proteolysis involved in protein catabolic process"/>
    <property type="evidence" value="ECO:0007669"/>
    <property type="project" value="TreeGrafter"/>
</dbReference>
<evidence type="ECO:0000256" key="2">
    <source>
        <dbReference type="ARBA" id="ARBA00022670"/>
    </source>
</evidence>
<dbReference type="PANTHER" id="PTHR22726:SF1">
    <property type="entry name" value="METALLOENDOPEPTIDASE OMA1, MITOCHONDRIAL"/>
    <property type="match status" value="1"/>
</dbReference>
<protein>
    <recommendedName>
        <fullName evidence="7">Peptidase M48 domain-containing protein</fullName>
    </recommendedName>
</protein>
<comment type="cofactor">
    <cofactor evidence="1">
        <name>Zn(2+)</name>
        <dbReference type="ChEBI" id="CHEBI:29105"/>
    </cofactor>
</comment>
<evidence type="ECO:0000313" key="8">
    <source>
        <dbReference type="EMBL" id="GAI40955.1"/>
    </source>
</evidence>
<gene>
    <name evidence="8" type="ORF">S06H3_38980</name>
</gene>
<dbReference type="InterPro" id="IPR051156">
    <property type="entry name" value="Mito/Outer_Membr_Metalloprot"/>
</dbReference>
<dbReference type="PANTHER" id="PTHR22726">
    <property type="entry name" value="METALLOENDOPEPTIDASE OMA1"/>
    <property type="match status" value="1"/>
</dbReference>
<dbReference type="InterPro" id="IPR001915">
    <property type="entry name" value="Peptidase_M48"/>
</dbReference>
<keyword evidence="5" id="KW-0862">Zinc</keyword>
<evidence type="ECO:0000259" key="7">
    <source>
        <dbReference type="Pfam" id="PF01435"/>
    </source>
</evidence>
<feature type="non-terminal residue" evidence="8">
    <location>
        <position position="1"/>
    </location>
</feature>